<dbReference type="SUPFAM" id="SSF52821">
    <property type="entry name" value="Rhodanese/Cell cycle control phosphatase"/>
    <property type="match status" value="1"/>
</dbReference>
<evidence type="ECO:0000259" key="6">
    <source>
        <dbReference type="PROSITE" id="PS50206"/>
    </source>
</evidence>
<comment type="similarity">
    <text evidence="1">Belongs to the protein-tyrosine phosphatase family. Non-receptor class subfamily.</text>
</comment>
<evidence type="ECO:0000313" key="8">
    <source>
        <dbReference type="Proteomes" id="UP001164286"/>
    </source>
</evidence>
<dbReference type="EMBL" id="JAKWFO010000001">
    <property type="protein sequence ID" value="KAI9639282.1"/>
    <property type="molecule type" value="Genomic_DNA"/>
</dbReference>
<dbReference type="Pfam" id="PF00581">
    <property type="entry name" value="Rhodanese"/>
    <property type="match status" value="1"/>
</dbReference>
<feature type="compositionally biased region" description="Polar residues" evidence="3">
    <location>
        <begin position="96"/>
        <end position="108"/>
    </location>
</feature>
<feature type="compositionally biased region" description="Low complexity" evidence="3">
    <location>
        <begin position="166"/>
        <end position="175"/>
    </location>
</feature>
<feature type="compositionally biased region" description="Low complexity" evidence="3">
    <location>
        <begin position="198"/>
        <end position="213"/>
    </location>
</feature>
<feature type="region of interest" description="Disordered" evidence="3">
    <location>
        <begin position="198"/>
        <end position="225"/>
    </location>
</feature>
<feature type="region of interest" description="Disordered" evidence="3">
    <location>
        <begin position="599"/>
        <end position="626"/>
    </location>
</feature>
<dbReference type="Gene3D" id="3.40.250.10">
    <property type="entry name" value="Rhodanese-like domain"/>
    <property type="match status" value="1"/>
</dbReference>
<dbReference type="Pfam" id="PF00102">
    <property type="entry name" value="Y_phosphatase"/>
    <property type="match status" value="1"/>
</dbReference>
<dbReference type="Gene3D" id="3.90.190.10">
    <property type="entry name" value="Protein tyrosine phosphatase superfamily"/>
    <property type="match status" value="1"/>
</dbReference>
<feature type="domain" description="Tyrosine specific protein phosphatases" evidence="5">
    <location>
        <begin position="838"/>
        <end position="908"/>
    </location>
</feature>
<dbReference type="PROSITE" id="PS50055">
    <property type="entry name" value="TYR_PHOSPHATASE_PTP"/>
    <property type="match status" value="1"/>
</dbReference>
<dbReference type="InterPro" id="IPR029021">
    <property type="entry name" value="Prot-tyrosine_phosphatase-like"/>
</dbReference>
<dbReference type="PROSITE" id="PS50206">
    <property type="entry name" value="RHODANESE_3"/>
    <property type="match status" value="1"/>
</dbReference>
<keyword evidence="8" id="KW-1185">Reference proteome</keyword>
<evidence type="ECO:0000256" key="3">
    <source>
        <dbReference type="SAM" id="MobiDB-lite"/>
    </source>
</evidence>
<dbReference type="GeneID" id="77728255"/>
<dbReference type="RefSeq" id="XP_052949059.1">
    <property type="nucleotide sequence ID" value="XM_053089050.1"/>
</dbReference>
<dbReference type="GO" id="GO:0004725">
    <property type="term" value="F:protein tyrosine phosphatase activity"/>
    <property type="evidence" value="ECO:0007669"/>
    <property type="project" value="UniProtKB-EC"/>
</dbReference>
<dbReference type="SUPFAM" id="SSF52799">
    <property type="entry name" value="(Phosphotyrosine protein) phosphatases II"/>
    <property type="match status" value="1"/>
</dbReference>
<dbReference type="PRINTS" id="PR00700">
    <property type="entry name" value="PRTYPHPHTASE"/>
</dbReference>
<feature type="region of interest" description="Disordered" evidence="3">
    <location>
        <begin position="150"/>
        <end position="180"/>
    </location>
</feature>
<evidence type="ECO:0000313" key="7">
    <source>
        <dbReference type="EMBL" id="KAI9639282.1"/>
    </source>
</evidence>
<evidence type="ECO:0000256" key="2">
    <source>
        <dbReference type="ARBA" id="ARBA00013064"/>
    </source>
</evidence>
<feature type="region of interest" description="Disordered" evidence="3">
    <location>
        <begin position="1151"/>
        <end position="1219"/>
    </location>
</feature>
<dbReference type="InterPro" id="IPR003595">
    <property type="entry name" value="Tyr_Pase_cat"/>
</dbReference>
<organism evidence="7 8">
    <name type="scientific">Dioszegia hungarica</name>
    <dbReference type="NCBI Taxonomy" id="4972"/>
    <lineage>
        <taxon>Eukaryota</taxon>
        <taxon>Fungi</taxon>
        <taxon>Dikarya</taxon>
        <taxon>Basidiomycota</taxon>
        <taxon>Agaricomycotina</taxon>
        <taxon>Tremellomycetes</taxon>
        <taxon>Tremellales</taxon>
        <taxon>Bulleribasidiaceae</taxon>
        <taxon>Dioszegia</taxon>
    </lineage>
</organism>
<feature type="compositionally biased region" description="Polar residues" evidence="3">
    <location>
        <begin position="1"/>
        <end position="13"/>
    </location>
</feature>
<reference evidence="7" key="1">
    <citation type="journal article" date="2022" name="G3 (Bethesda)">
        <title>High quality genome of the basidiomycete yeast Dioszegia hungarica PDD-24b-2 isolated from cloud water.</title>
        <authorList>
            <person name="Jarrige D."/>
            <person name="Haridas S."/>
            <person name="Bleykasten-Grosshans C."/>
            <person name="Joly M."/>
            <person name="Nadalig T."/>
            <person name="Sancelme M."/>
            <person name="Vuilleumier S."/>
            <person name="Grigoriev I.V."/>
            <person name="Amato P."/>
            <person name="Bringel F."/>
        </authorList>
    </citation>
    <scope>NUCLEOTIDE SEQUENCE</scope>
    <source>
        <strain evidence="7">PDD-24b-2</strain>
    </source>
</reference>
<feature type="domain" description="Tyrosine-protein phosphatase" evidence="4">
    <location>
        <begin position="666"/>
        <end position="936"/>
    </location>
</feature>
<comment type="caution">
    <text evidence="7">The sequence shown here is derived from an EMBL/GenBank/DDBJ whole genome shotgun (WGS) entry which is preliminary data.</text>
</comment>
<dbReference type="EC" id="3.1.3.48" evidence="2"/>
<name>A0AA38LWX8_9TREE</name>
<dbReference type="InterPro" id="IPR000242">
    <property type="entry name" value="PTP_cat"/>
</dbReference>
<feature type="region of interest" description="Disordered" evidence="3">
    <location>
        <begin position="242"/>
        <end position="273"/>
    </location>
</feature>
<dbReference type="PROSITE" id="PS50056">
    <property type="entry name" value="TYR_PHOSPHATASE_2"/>
    <property type="match status" value="1"/>
</dbReference>
<dbReference type="SMART" id="SM00194">
    <property type="entry name" value="PTPc"/>
    <property type="match status" value="1"/>
</dbReference>
<protein>
    <recommendedName>
        <fullName evidence="2">protein-tyrosine-phosphatase</fullName>
        <ecNumber evidence="2">3.1.3.48</ecNumber>
    </recommendedName>
</protein>
<feature type="region of interest" description="Disordered" evidence="3">
    <location>
        <begin position="1"/>
        <end position="108"/>
    </location>
</feature>
<dbReference type="SMART" id="SM00404">
    <property type="entry name" value="PTPc_motif"/>
    <property type="match status" value="1"/>
</dbReference>
<dbReference type="InterPro" id="IPR000387">
    <property type="entry name" value="Tyr_Pase_dom"/>
</dbReference>
<evidence type="ECO:0000259" key="5">
    <source>
        <dbReference type="PROSITE" id="PS50056"/>
    </source>
</evidence>
<gene>
    <name evidence="7" type="ORF">MKK02DRAFT_34988</name>
</gene>
<feature type="domain" description="Rhodanese" evidence="6">
    <location>
        <begin position="289"/>
        <end position="404"/>
    </location>
</feature>
<evidence type="ECO:0000259" key="4">
    <source>
        <dbReference type="PROSITE" id="PS50055"/>
    </source>
</evidence>
<dbReference type="InterPro" id="IPR001763">
    <property type="entry name" value="Rhodanese-like_dom"/>
</dbReference>
<dbReference type="InterPro" id="IPR050348">
    <property type="entry name" value="Protein-Tyr_Phosphatase"/>
</dbReference>
<dbReference type="InterPro" id="IPR016130">
    <property type="entry name" value="Tyr_Pase_AS"/>
</dbReference>
<evidence type="ECO:0000256" key="1">
    <source>
        <dbReference type="ARBA" id="ARBA00009649"/>
    </source>
</evidence>
<feature type="compositionally biased region" description="Basic and acidic residues" evidence="3">
    <location>
        <begin position="1181"/>
        <end position="1197"/>
    </location>
</feature>
<dbReference type="Proteomes" id="UP001164286">
    <property type="component" value="Unassembled WGS sequence"/>
</dbReference>
<accession>A0AA38LWX8</accession>
<dbReference type="AlphaFoldDB" id="A0AA38LWX8"/>
<dbReference type="PANTHER" id="PTHR19134:SF561">
    <property type="entry name" value="PROTEIN TYROSINE PHOSPHATASE 36E, ISOFORM A"/>
    <property type="match status" value="1"/>
</dbReference>
<proteinExistence type="inferred from homology"/>
<dbReference type="InterPro" id="IPR036873">
    <property type="entry name" value="Rhodanese-like_dom_sf"/>
</dbReference>
<feature type="region of interest" description="Disordered" evidence="3">
    <location>
        <begin position="1055"/>
        <end position="1099"/>
    </location>
</feature>
<dbReference type="PANTHER" id="PTHR19134">
    <property type="entry name" value="RECEPTOR-TYPE TYROSINE-PROTEIN PHOSPHATASE"/>
    <property type="match status" value="1"/>
</dbReference>
<dbReference type="PROSITE" id="PS00383">
    <property type="entry name" value="TYR_PHOSPHATASE_1"/>
    <property type="match status" value="1"/>
</dbReference>
<feature type="region of interest" description="Disordered" evidence="3">
    <location>
        <begin position="935"/>
        <end position="1004"/>
    </location>
</feature>
<sequence length="1219" mass="130054">MNTQGPASTQPRQSAVPRGGSVSGDHAARPVPTPPRRRSGAPTSIPNFPNPHDHRNPSPAATLPSSPIRSPGPSSPPQSPPTSKATPHMSFKLPMTQPSFLATPGTAQSPWQMLGATSGAPTPSIDGPGRGSPHLGGPFEQLNLNGSWSGGNLFAEPSGSGTDMPSLALPSRSGSLSGGSGMNAEMLAKYRNMAGRASASGSAGTASGSSGSGTPMEGIESSGNVLPKLALPASLARRRGSLPKNALGVPSPPAQHSTKAPSPLGTGVADLPKPGLRPLAAGEVPKFLAQPRTLVLDVRPPSAYLISHIPSSHSVPVPSTLLRRPAFTVAKVLLMLSPDSREAVSDWKEKSDIVLVDVDSTTAGAGSLMEGLAAKFEREGFKGVIWFIKGGQAALEAKKQVQMVGSEEVAESDGMTSPGPGAGMASPSGNFSAGGLGSFAFLHGSTGSGNPVPRNQSGGLPFTPSANNRANPFDSMSVKTQPLSLKSMALGAVAPAAFSFNGSASSTGSGSRPKLQPANPFFDNIRQNLELSHGGITERIPLSLSAEEQQRASELPDWLGKLVGASPAEGAERMAQQFYRVERNEQKRLQALMDWHSQGSGGVLPHTTEDDLTEKGQASTWAKQTKRDQADVERLEGWRVGQGSTGADGEEYYPFSITAGVERGSKNRYKNIWPYDFSRVRLVTPCEDESDYINASYIQPRGTSRRYIATQGPLDATFRDFWTLIWEQDVRVIVMLTKQFEGGLVKCGNYWQDQNYGSIHVHLDRQTGGDDFGRPANAGFDFSVPIPSANKSDSLSDDYQNIRREFVLTHDKHPGDSRKIVQLQCTHWPDFDVPTSPEVLLTLIRDVADARKEVEPGPPAQQDAPVLIHCSAGIGRTGSFILVDSILDGLNRQRQTEEEKRQAVEAARHPVLSEDYAITKPIKARKLSSVQADSSFSRGLGHSGRVKSVSFASGDKTLSDHEKRRQSASSGLLTGLSPIPPHEKALSAPVKPHAQSHTQGQAPGFDWLPPGSAIAKAKQAGEVDNDAMEVDSPAEYPATTAASENNSTIDQWLSYREDKGTSDAGTTTAGRRPSMADPEHPQPISGPNERPRSPTPLDDMQTPVLEVLESMRVQRMSLVQSLRQFVFAYKVIIHQTFAMLDEDNARAAAARKGSKDTLTSMSTTTDDDDTSSKRRASPTELVHDRPSMEVEGEERQSSVKGALGRKASVKRMKQDVVGE</sequence>